<comment type="caution">
    <text evidence="3">The sequence shown here is derived from an EMBL/GenBank/DDBJ whole genome shotgun (WGS) entry which is preliminary data.</text>
</comment>
<accession>A0A015W066</accession>
<dbReference type="PANTHER" id="PTHR35535:SF1">
    <property type="entry name" value="HEAT SHOCK PROTEIN HSLJ"/>
    <property type="match status" value="1"/>
</dbReference>
<evidence type="ECO:0000256" key="1">
    <source>
        <dbReference type="SAM" id="SignalP"/>
    </source>
</evidence>
<dbReference type="PANTHER" id="PTHR35535">
    <property type="entry name" value="HEAT SHOCK PROTEIN HSLJ"/>
    <property type="match status" value="1"/>
</dbReference>
<name>A0A015W066_BACFG</name>
<feature type="signal peptide" evidence="1">
    <location>
        <begin position="1"/>
        <end position="21"/>
    </location>
</feature>
<gene>
    <name evidence="3" type="ORF">M125_1682</name>
</gene>
<evidence type="ECO:0000313" key="4">
    <source>
        <dbReference type="Proteomes" id="UP000020773"/>
    </source>
</evidence>
<feature type="domain" description="DUF306" evidence="2">
    <location>
        <begin position="153"/>
        <end position="241"/>
    </location>
</feature>
<proteinExistence type="predicted"/>
<dbReference type="Pfam" id="PF03724">
    <property type="entry name" value="META"/>
    <property type="match status" value="2"/>
</dbReference>
<feature type="chain" id="PRO_5001478344" evidence="1">
    <location>
        <begin position="22"/>
        <end position="263"/>
    </location>
</feature>
<evidence type="ECO:0000313" key="3">
    <source>
        <dbReference type="EMBL" id="EXY91603.1"/>
    </source>
</evidence>
<dbReference type="Proteomes" id="UP000020773">
    <property type="component" value="Unassembled WGS sequence"/>
</dbReference>
<dbReference type="AlphaFoldDB" id="A0A015W066"/>
<dbReference type="SMR" id="A0A015W066"/>
<dbReference type="Gene3D" id="2.40.128.270">
    <property type="match status" value="2"/>
</dbReference>
<organism evidence="3 4">
    <name type="scientific">Bacteroides fragilis str. 3998T(B)3</name>
    <dbReference type="NCBI Taxonomy" id="1339316"/>
    <lineage>
        <taxon>Bacteria</taxon>
        <taxon>Pseudomonadati</taxon>
        <taxon>Bacteroidota</taxon>
        <taxon>Bacteroidia</taxon>
        <taxon>Bacteroidales</taxon>
        <taxon>Bacteroidaceae</taxon>
        <taxon>Bacteroides</taxon>
    </lineage>
</organism>
<evidence type="ECO:0000259" key="2">
    <source>
        <dbReference type="Pfam" id="PF03724"/>
    </source>
</evidence>
<keyword evidence="1" id="KW-0732">Signal</keyword>
<dbReference type="PROSITE" id="PS51257">
    <property type="entry name" value="PROKAR_LIPOPROTEIN"/>
    <property type="match status" value="1"/>
</dbReference>
<dbReference type="RefSeq" id="WP_005785793.1">
    <property type="nucleotide sequence ID" value="NZ_JGDB01000039.1"/>
</dbReference>
<dbReference type="InterPro" id="IPR038670">
    <property type="entry name" value="HslJ-like_sf"/>
</dbReference>
<feature type="domain" description="DUF306" evidence="2">
    <location>
        <begin position="33"/>
        <end position="140"/>
    </location>
</feature>
<protein>
    <submittedName>
        <fullName evidence="3">META domain protein</fullName>
    </submittedName>
</protein>
<sequence>MKKVLLSICMVSAVFAMSSCGSTKEAASLSSLNGEWNIIEVNGSAIVPAENQELPFIGFDTATGKVYGNSGCNRMMGSIDLNSKPGTIDMSRLGSTRMACPDMTTEQNVLNALGQVKSYKKLGKHNMALCNASNRPVVVLQKKASDVKLSALNGEWKIEEVNGEAIPSGMEKQPFINFDVKKKSIHGNAGCNLINGGFETDKENPRSISFPNVISTMMACPDMEVEGKVMKAINEVKSFDVLSGGGIGFYSADGTLVMVLVKK</sequence>
<reference evidence="3 4" key="1">
    <citation type="submission" date="2014-02" db="EMBL/GenBank/DDBJ databases">
        <authorList>
            <person name="Sears C."/>
            <person name="Carroll K."/>
            <person name="Sack B.R."/>
            <person name="Qadri F."/>
            <person name="Myers L.L."/>
            <person name="Chung G.-T."/>
            <person name="Escheverria P."/>
            <person name="Fraser C.M."/>
            <person name="Sadzewicz L."/>
            <person name="Shefchek K.A."/>
            <person name="Tallon L."/>
            <person name="Das S.P."/>
            <person name="Daugherty S."/>
            <person name="Mongodin E.F."/>
        </authorList>
    </citation>
    <scope>NUCLEOTIDE SEQUENCE [LARGE SCALE GENOMIC DNA]</scope>
    <source>
        <strain evidence="4">3998T(B)3</strain>
    </source>
</reference>
<dbReference type="EMBL" id="JGDB01000039">
    <property type="protein sequence ID" value="EXY91603.1"/>
    <property type="molecule type" value="Genomic_DNA"/>
</dbReference>
<dbReference type="InterPro" id="IPR005184">
    <property type="entry name" value="DUF306_Meta_HslJ"/>
</dbReference>
<dbReference type="PATRIC" id="fig|1339316.3.peg.1628"/>
<dbReference type="InterPro" id="IPR053147">
    <property type="entry name" value="Hsp_HslJ-like"/>
</dbReference>